<dbReference type="GO" id="GO:0030154">
    <property type="term" value="P:cell differentiation"/>
    <property type="evidence" value="ECO:0007669"/>
    <property type="project" value="UniProtKB-KW"/>
</dbReference>
<evidence type="ECO:0000313" key="22">
    <source>
        <dbReference type="Proteomes" id="UP000261580"/>
    </source>
</evidence>
<dbReference type="STRING" id="32507.ENSNBRP00000017744"/>
<accession>A0A3Q4MRQ2</accession>
<evidence type="ECO:0000313" key="21">
    <source>
        <dbReference type="Ensembl" id="ENSNBRP00000017744.1"/>
    </source>
</evidence>
<dbReference type="AlphaFoldDB" id="A0A3Q4MRQ2"/>
<dbReference type="InterPro" id="IPR018247">
    <property type="entry name" value="EF_Hand_1_Ca_BS"/>
</dbReference>
<keyword evidence="9" id="KW-0479">Metal-binding</keyword>
<evidence type="ECO:0000256" key="18">
    <source>
        <dbReference type="ARBA" id="ARBA00041032"/>
    </source>
</evidence>
<evidence type="ECO:0000256" key="16">
    <source>
        <dbReference type="ARBA" id="ARBA00023288"/>
    </source>
</evidence>
<evidence type="ECO:0000256" key="2">
    <source>
        <dbReference type="ARBA" id="ARBA00004496"/>
    </source>
</evidence>
<evidence type="ECO:0000256" key="19">
    <source>
        <dbReference type="ARBA" id="ARBA00042981"/>
    </source>
</evidence>
<proteinExistence type="inferred from homology"/>
<dbReference type="InterPro" id="IPR002048">
    <property type="entry name" value="EF_hand_dom"/>
</dbReference>
<evidence type="ECO:0000256" key="17">
    <source>
        <dbReference type="ARBA" id="ARBA00038164"/>
    </source>
</evidence>
<dbReference type="Pfam" id="PF13405">
    <property type="entry name" value="EF-hand_6"/>
    <property type="match status" value="1"/>
</dbReference>
<reference evidence="21" key="1">
    <citation type="submission" date="2025-08" db="UniProtKB">
        <authorList>
            <consortium name="Ensembl"/>
        </authorList>
    </citation>
    <scope>IDENTIFICATION</scope>
</reference>
<evidence type="ECO:0000256" key="4">
    <source>
        <dbReference type="ARBA" id="ARBA00004632"/>
    </source>
</evidence>
<keyword evidence="13" id="KW-0472">Membrane</keyword>
<keyword evidence="7" id="KW-0963">Cytoplasm</keyword>
<keyword evidence="12" id="KW-0649">Protein kinase inhibitor</keyword>
<keyword evidence="8" id="KW-0519">Myristate</keyword>
<dbReference type="SMART" id="SM00054">
    <property type="entry name" value="EFh"/>
    <property type="match status" value="1"/>
</dbReference>
<sequence>MYNYRYYCKNLHKYIHIVDVCFFTVSQEQIKNLYQRFQQLSGNHEKISRDDLERIPALNNNPIRKQIITAFFDKRNQHQNDVGSLDEIGFEQFLMVMSHFRPVNSTATEEEKAIVRKQKLRFLFNMHDTDNDGIITLDEYRTVVEELLSQSGAIETEVARSIADAAMLEVASTNVPHMAPDDFYEGITFEHFEQILKGIEMESRMSIRFLDMNTATMRCGKLSS</sequence>
<dbReference type="GO" id="GO:0005509">
    <property type="term" value="F:calcium ion binding"/>
    <property type="evidence" value="ECO:0007669"/>
    <property type="project" value="InterPro"/>
</dbReference>
<dbReference type="GO" id="GO:0030027">
    <property type="term" value="C:lamellipodium"/>
    <property type="evidence" value="ECO:0007669"/>
    <property type="project" value="UniProtKB-SubCell"/>
</dbReference>
<dbReference type="Gene3D" id="1.10.238.10">
    <property type="entry name" value="EF-hand"/>
    <property type="match status" value="1"/>
</dbReference>
<dbReference type="InterPro" id="IPR011992">
    <property type="entry name" value="EF-hand-dom_pair"/>
</dbReference>
<evidence type="ECO:0000256" key="15">
    <source>
        <dbReference type="ARBA" id="ARBA00023273"/>
    </source>
</evidence>
<dbReference type="PROSITE" id="PS50222">
    <property type="entry name" value="EF_HAND_2"/>
    <property type="match status" value="1"/>
</dbReference>
<dbReference type="Proteomes" id="UP000261580">
    <property type="component" value="Unassembled WGS sequence"/>
</dbReference>
<dbReference type="GO" id="GO:0032587">
    <property type="term" value="C:ruffle membrane"/>
    <property type="evidence" value="ECO:0007669"/>
    <property type="project" value="UniProtKB-SubCell"/>
</dbReference>
<evidence type="ECO:0000259" key="20">
    <source>
        <dbReference type="PROSITE" id="PS50222"/>
    </source>
</evidence>
<organism evidence="21 22">
    <name type="scientific">Neolamprologus brichardi</name>
    <name type="common">Fairy cichlid</name>
    <name type="synonym">Lamprologus brichardi</name>
    <dbReference type="NCBI Taxonomy" id="32507"/>
    <lineage>
        <taxon>Eukaryota</taxon>
        <taxon>Metazoa</taxon>
        <taxon>Chordata</taxon>
        <taxon>Craniata</taxon>
        <taxon>Vertebrata</taxon>
        <taxon>Euteleostomi</taxon>
        <taxon>Actinopterygii</taxon>
        <taxon>Neopterygii</taxon>
        <taxon>Teleostei</taxon>
        <taxon>Neoteleostei</taxon>
        <taxon>Acanthomorphata</taxon>
        <taxon>Ovalentaria</taxon>
        <taxon>Cichlomorphae</taxon>
        <taxon>Cichliformes</taxon>
        <taxon>Cichlidae</taxon>
        <taxon>African cichlids</taxon>
        <taxon>Pseudocrenilabrinae</taxon>
        <taxon>Lamprologini</taxon>
        <taxon>Neolamprologus</taxon>
    </lineage>
</organism>
<feature type="domain" description="EF-hand" evidence="20">
    <location>
        <begin position="115"/>
        <end position="150"/>
    </location>
</feature>
<name>A0A3Q4MRQ2_NEOBR</name>
<dbReference type="GO" id="GO:0004860">
    <property type="term" value="F:protein kinase inhibitor activity"/>
    <property type="evidence" value="ECO:0007669"/>
    <property type="project" value="UniProtKB-KW"/>
</dbReference>
<dbReference type="Bgee" id="ENSNBRG00000013664">
    <property type="expression patterns" value="Expressed in testis and 5 other cell types or tissues"/>
</dbReference>
<evidence type="ECO:0000256" key="10">
    <source>
        <dbReference type="ARBA" id="ARBA00022782"/>
    </source>
</evidence>
<keyword evidence="15" id="KW-0966">Cell projection</keyword>
<comment type="subcellular location">
    <subcellularLocation>
        <location evidence="3">Cell projection</location>
        <location evidence="3">Lamellipodium</location>
    </subcellularLocation>
    <subcellularLocation>
        <location evidence="4">Cell projection</location>
        <location evidence="4">Ruffle membrane</location>
    </subcellularLocation>
    <subcellularLocation>
        <location evidence="2">Cytoplasm</location>
    </subcellularLocation>
    <subcellularLocation>
        <location evidence="5">Membrane</location>
        <topology evidence="5">Lipid-anchor</topology>
    </subcellularLocation>
    <subcellularLocation>
        <location evidence="1">Nucleus</location>
    </subcellularLocation>
</comment>
<evidence type="ECO:0000256" key="6">
    <source>
        <dbReference type="ARBA" id="ARBA00022475"/>
    </source>
</evidence>
<evidence type="ECO:0000256" key="1">
    <source>
        <dbReference type="ARBA" id="ARBA00004123"/>
    </source>
</evidence>
<dbReference type="InterPro" id="IPR052490">
    <property type="entry name" value="CHP3"/>
</dbReference>
<dbReference type="PROSITE" id="PS00018">
    <property type="entry name" value="EF_HAND_1"/>
    <property type="match status" value="1"/>
</dbReference>
<evidence type="ECO:0000256" key="8">
    <source>
        <dbReference type="ARBA" id="ARBA00022707"/>
    </source>
</evidence>
<reference evidence="21" key="2">
    <citation type="submission" date="2025-09" db="UniProtKB">
        <authorList>
            <consortium name="Ensembl"/>
        </authorList>
    </citation>
    <scope>IDENTIFICATION</scope>
</reference>
<dbReference type="SUPFAM" id="SSF47473">
    <property type="entry name" value="EF-hand"/>
    <property type="match status" value="1"/>
</dbReference>
<comment type="similarity">
    <text evidence="17">Belongs to the calcineurin regulatory subunit family. CHP subfamily.</text>
</comment>
<dbReference type="GeneTree" id="ENSGT00940000155845"/>
<evidence type="ECO:0000256" key="5">
    <source>
        <dbReference type="ARBA" id="ARBA00004635"/>
    </source>
</evidence>
<evidence type="ECO:0000256" key="14">
    <source>
        <dbReference type="ARBA" id="ARBA00023242"/>
    </source>
</evidence>
<evidence type="ECO:0000256" key="12">
    <source>
        <dbReference type="ARBA" id="ARBA00023013"/>
    </source>
</evidence>
<dbReference type="GO" id="GO:0005634">
    <property type="term" value="C:nucleus"/>
    <property type="evidence" value="ECO:0007669"/>
    <property type="project" value="UniProtKB-SubCell"/>
</dbReference>
<keyword evidence="11" id="KW-0106">Calcium</keyword>
<evidence type="ECO:0000256" key="7">
    <source>
        <dbReference type="ARBA" id="ARBA00022490"/>
    </source>
</evidence>
<evidence type="ECO:0000256" key="3">
    <source>
        <dbReference type="ARBA" id="ARBA00004510"/>
    </source>
</evidence>
<keyword evidence="16" id="KW-0449">Lipoprotein</keyword>
<dbReference type="Ensembl" id="ENSNBRT00000018222.1">
    <property type="protein sequence ID" value="ENSNBRP00000017744.1"/>
    <property type="gene ID" value="ENSNBRG00000013664.1"/>
</dbReference>
<dbReference type="GO" id="GO:0005737">
    <property type="term" value="C:cytoplasm"/>
    <property type="evidence" value="ECO:0007669"/>
    <property type="project" value="UniProtKB-SubCell"/>
</dbReference>
<keyword evidence="6" id="KW-1003">Cell membrane</keyword>
<dbReference type="PANTHER" id="PTHR46823">
    <property type="entry name" value="CALCINEURIN B HOMOLOGOUS PROTEIN 3"/>
    <property type="match status" value="1"/>
</dbReference>
<evidence type="ECO:0000256" key="9">
    <source>
        <dbReference type="ARBA" id="ARBA00022723"/>
    </source>
</evidence>
<keyword evidence="22" id="KW-1185">Reference proteome</keyword>
<evidence type="ECO:0000256" key="13">
    <source>
        <dbReference type="ARBA" id="ARBA00023136"/>
    </source>
</evidence>
<keyword evidence="10" id="KW-0221">Differentiation</keyword>
<protein>
    <recommendedName>
        <fullName evidence="18">Calcineurin B homologous protein 3</fullName>
    </recommendedName>
    <alternativeName>
        <fullName evidence="19">Tescalcin</fullName>
    </alternativeName>
</protein>
<keyword evidence="14" id="KW-0539">Nucleus</keyword>
<dbReference type="OMA" id="MRCGKST"/>
<evidence type="ECO:0000256" key="11">
    <source>
        <dbReference type="ARBA" id="ARBA00022837"/>
    </source>
</evidence>